<dbReference type="Pfam" id="PF11357">
    <property type="entry name" value="Spy1"/>
    <property type="match status" value="1"/>
</dbReference>
<dbReference type="InterPro" id="IPR057742">
    <property type="entry name" value="Speedy_E"/>
</dbReference>
<evidence type="ECO:0000256" key="3">
    <source>
        <dbReference type="SAM" id="SignalP"/>
    </source>
</evidence>
<comment type="caution">
    <text evidence="4">The sequence shown here is derived from an EMBL/GenBank/DDBJ whole genome shotgun (WGS) entry which is preliminary data.</text>
</comment>
<feature type="signal peptide" evidence="3">
    <location>
        <begin position="1"/>
        <end position="18"/>
    </location>
</feature>
<dbReference type="EMBL" id="JWIN03000018">
    <property type="protein sequence ID" value="KAB1263549.1"/>
    <property type="molecule type" value="Genomic_DNA"/>
</dbReference>
<feature type="chain" id="PRO_5024369925" evidence="3">
    <location>
        <begin position="19"/>
        <end position="299"/>
    </location>
</feature>
<proteinExistence type="inferred from homology"/>
<dbReference type="PANTHER" id="PTHR31156">
    <property type="entry name" value="WBSCR19-LIKE PROTEIN"/>
    <property type="match status" value="1"/>
</dbReference>
<feature type="region of interest" description="Disordered" evidence="2">
    <location>
        <begin position="271"/>
        <end position="299"/>
    </location>
</feature>
<dbReference type="AlphaFoldDB" id="A0A5N4CXK1"/>
<reference evidence="4 5" key="1">
    <citation type="journal article" date="2019" name="Mol. Ecol. Resour.">
        <title>Improving Illumina assemblies with Hi-C and long reads: an example with the North African dromedary.</title>
        <authorList>
            <person name="Elbers J.P."/>
            <person name="Rogers M.F."/>
            <person name="Perelman P.L."/>
            <person name="Proskuryakova A.A."/>
            <person name="Serdyukova N.A."/>
            <person name="Johnson W.E."/>
            <person name="Horin P."/>
            <person name="Corander J."/>
            <person name="Murphy D."/>
            <person name="Burger P.A."/>
        </authorList>
    </citation>
    <scope>NUCLEOTIDE SEQUENCE [LARGE SCALE GENOMIC DNA]</scope>
    <source>
        <strain evidence="4">Drom800</strain>
        <tissue evidence="4">Blood</tissue>
    </source>
</reference>
<protein>
    <submittedName>
        <fullName evidence="4">Speedy protein E4A</fullName>
    </submittedName>
</protein>
<feature type="non-terminal residue" evidence="4">
    <location>
        <position position="1"/>
    </location>
</feature>
<evidence type="ECO:0000256" key="2">
    <source>
        <dbReference type="SAM" id="MobiDB-lite"/>
    </source>
</evidence>
<name>A0A5N4CXK1_CAMDR</name>
<dbReference type="InterPro" id="IPR020984">
    <property type="entry name" value="Speedy"/>
</dbReference>
<evidence type="ECO:0000313" key="5">
    <source>
        <dbReference type="Proteomes" id="UP000299084"/>
    </source>
</evidence>
<sequence>QKLHIVACFLYPAPWASSCPLPPCPGWKRKWSVAFQEEVEDKTAAEAEDTWVVESLCGLKMKLKRHQVSVVLPEHHEIFKRMLEDPVIKRFLAWDKNLKVSDKYLLSMVIAYFSRAGLFSWQYQRIHFFIALYLANDMEEDNQAPKQSIFPFLYGKNRAQRPSFHRLRFQFIRSMGWKTRVTREECEKVGGLWGLGGPRDEKGDYHGAQGRWRIFKRQSIQTLMTALSKEERSLLQGFGGLRGWTLADTQLAQTAQSQLLGTSGLGKRRGEILGDEQAGEAAFGPELRKPEASQRVPAG</sequence>
<dbReference type="GO" id="GO:0019901">
    <property type="term" value="F:protein kinase binding"/>
    <property type="evidence" value="ECO:0007669"/>
    <property type="project" value="InterPro"/>
</dbReference>
<organism evidence="4 5">
    <name type="scientific">Camelus dromedarius</name>
    <name type="common">Dromedary</name>
    <name type="synonym">Arabian camel</name>
    <dbReference type="NCBI Taxonomy" id="9838"/>
    <lineage>
        <taxon>Eukaryota</taxon>
        <taxon>Metazoa</taxon>
        <taxon>Chordata</taxon>
        <taxon>Craniata</taxon>
        <taxon>Vertebrata</taxon>
        <taxon>Euteleostomi</taxon>
        <taxon>Mammalia</taxon>
        <taxon>Eutheria</taxon>
        <taxon>Laurasiatheria</taxon>
        <taxon>Artiodactyla</taxon>
        <taxon>Tylopoda</taxon>
        <taxon>Camelidae</taxon>
        <taxon>Camelus</taxon>
    </lineage>
</organism>
<comment type="similarity">
    <text evidence="1">Belongs to the Speedy/Ringo family.</text>
</comment>
<keyword evidence="5" id="KW-1185">Reference proteome</keyword>
<dbReference type="STRING" id="9838.ENSCDRP00005026127"/>
<evidence type="ECO:0000313" key="4">
    <source>
        <dbReference type="EMBL" id="KAB1263549.1"/>
    </source>
</evidence>
<gene>
    <name evidence="4" type="ORF">Cadr_000023578</name>
</gene>
<dbReference type="Proteomes" id="UP000299084">
    <property type="component" value="Unassembled WGS sequence"/>
</dbReference>
<keyword evidence="3" id="KW-0732">Signal</keyword>
<evidence type="ECO:0000256" key="1">
    <source>
        <dbReference type="ARBA" id="ARBA00010932"/>
    </source>
</evidence>
<accession>A0A5N4CXK1</accession>